<dbReference type="RefSeq" id="WP_152760743.1">
    <property type="nucleotide sequence ID" value="NZ_WHNP01000017.1"/>
</dbReference>
<keyword evidence="1" id="KW-0812">Transmembrane</keyword>
<evidence type="ECO:0000256" key="1">
    <source>
        <dbReference type="SAM" id="Phobius"/>
    </source>
</evidence>
<evidence type="ECO:0000313" key="3">
    <source>
        <dbReference type="Proteomes" id="UP000484381"/>
    </source>
</evidence>
<proteinExistence type="predicted"/>
<keyword evidence="1" id="KW-1133">Transmembrane helix</keyword>
<evidence type="ECO:0008006" key="4">
    <source>
        <dbReference type="Google" id="ProtNLM"/>
    </source>
</evidence>
<keyword evidence="1" id="KW-0472">Membrane</keyword>
<dbReference type="AlphaFoldDB" id="A0A7X1TH21"/>
<organism evidence="2 3">
    <name type="scientific">Paraburkholderia franconis</name>
    <dbReference type="NCBI Taxonomy" id="2654983"/>
    <lineage>
        <taxon>Bacteria</taxon>
        <taxon>Pseudomonadati</taxon>
        <taxon>Pseudomonadota</taxon>
        <taxon>Betaproteobacteria</taxon>
        <taxon>Burkholderiales</taxon>
        <taxon>Burkholderiaceae</taxon>
        <taxon>Paraburkholderia</taxon>
    </lineage>
</organism>
<comment type="caution">
    <text evidence="2">The sequence shown here is derived from an EMBL/GenBank/DDBJ whole genome shotgun (WGS) entry which is preliminary data.</text>
</comment>
<evidence type="ECO:0000313" key="2">
    <source>
        <dbReference type="EMBL" id="MPW19065.1"/>
    </source>
</evidence>
<keyword evidence="3" id="KW-1185">Reference proteome</keyword>
<name>A0A7X1TH21_9BURK</name>
<dbReference type="Proteomes" id="UP000484381">
    <property type="component" value="Unassembled WGS sequence"/>
</dbReference>
<protein>
    <recommendedName>
        <fullName evidence="4">DUF3592 domain-containing protein</fullName>
    </recommendedName>
</protein>
<accession>A0A7X1TH21</accession>
<reference evidence="2 3" key="1">
    <citation type="submission" date="2019-10" db="EMBL/GenBank/DDBJ databases">
        <title>Paraburkholderia sp. isolated from nodules of Mimosa pudica from Brazilian Atlantic Forest soils.</title>
        <authorList>
            <person name="Paulitsch F."/>
            <person name="Hungria M."/>
            <person name="Dall'Agnol R."/>
        </authorList>
    </citation>
    <scope>NUCLEOTIDE SEQUENCE [LARGE SCALE GENOMIC DNA]</scope>
    <source>
        <strain evidence="2 3">CNPSo 3157</strain>
    </source>
</reference>
<sequence>MKRPNYFALAIGLCASVAAAFSIYSTIDFRLSSIVTTGEVIRLNSGGHHPQIAFDAKDGRHYERLTGTIRSFTAGQSVLIRYRPDDPDGSAMIDSVLDLWTPSVFLLILAVGFLDAGLRGEALRKGLR</sequence>
<dbReference type="EMBL" id="WHNP01000017">
    <property type="protein sequence ID" value="MPW19065.1"/>
    <property type="molecule type" value="Genomic_DNA"/>
</dbReference>
<feature type="transmembrane region" description="Helical" evidence="1">
    <location>
        <begin position="99"/>
        <end position="118"/>
    </location>
</feature>
<gene>
    <name evidence="2" type="ORF">GCT13_19730</name>
</gene>